<dbReference type="EMBL" id="VVYY01000004">
    <property type="protein sequence ID" value="KAA5399573.1"/>
    <property type="molecule type" value="Genomic_DNA"/>
</dbReference>
<dbReference type="RefSeq" id="WP_130053751.1">
    <property type="nucleotide sequence ID" value="NZ_JADNBC010000026.1"/>
</dbReference>
<dbReference type="Proteomes" id="UP000441162">
    <property type="component" value="Unassembled WGS sequence"/>
</dbReference>
<reference evidence="3 4" key="1">
    <citation type="journal article" date="2019" name="Nat. Med.">
        <title>A library of human gut bacterial isolates paired with longitudinal multiomics data enables mechanistic microbiome research.</title>
        <authorList>
            <person name="Poyet M."/>
            <person name="Groussin M."/>
            <person name="Gibbons S.M."/>
            <person name="Avila-Pacheco J."/>
            <person name="Jiang X."/>
            <person name="Kearney S.M."/>
            <person name="Perrotta A.R."/>
            <person name="Berdy B."/>
            <person name="Zhao S."/>
            <person name="Lieberman T.D."/>
            <person name="Swanson P.K."/>
            <person name="Smith M."/>
            <person name="Roesemann S."/>
            <person name="Alexander J.E."/>
            <person name="Rich S.A."/>
            <person name="Livny J."/>
            <person name="Vlamakis H."/>
            <person name="Clish C."/>
            <person name="Bullock K."/>
            <person name="Deik A."/>
            <person name="Scott J."/>
            <person name="Pierce K.A."/>
            <person name="Xavier R.J."/>
            <person name="Alm E.J."/>
        </authorList>
    </citation>
    <scope>NUCLEOTIDE SEQUENCE [LARGE SCALE GENOMIC DNA]</scope>
    <source>
        <strain evidence="1 4">BIOML-A1</strain>
        <strain evidence="2 3">BIOML-A4</strain>
    </source>
</reference>
<proteinExistence type="predicted"/>
<protein>
    <submittedName>
        <fullName evidence="1">Helix-turn-helix domain containing protein</fullName>
    </submittedName>
</protein>
<evidence type="ECO:0000313" key="4">
    <source>
        <dbReference type="Proteomes" id="UP000481616"/>
    </source>
</evidence>
<evidence type="ECO:0000313" key="2">
    <source>
        <dbReference type="EMBL" id="KAA5406421.1"/>
    </source>
</evidence>
<sequence length="111" mass="12312">MNDIPPDSLALTGEQKNEVRRMAALGYSPEDIATYLGLDASECFLFVYDAGIPGTTIRGLIREGVLVSRAAPEIKLHEAAEDGNIDAVKLLAEIQERRLFENLLKDMDEYE</sequence>
<name>A0A4Q5HWB2_9BACT</name>
<accession>A0A4Q5HWB2</accession>
<dbReference type="Proteomes" id="UP000481616">
    <property type="component" value="Unassembled WGS sequence"/>
</dbReference>
<evidence type="ECO:0000313" key="3">
    <source>
        <dbReference type="Proteomes" id="UP000441162"/>
    </source>
</evidence>
<dbReference type="AlphaFoldDB" id="A0A4Q5HWB2"/>
<gene>
    <name evidence="2" type="ORF">F2Y51_06070</name>
    <name evidence="1" type="ORF">F2Y58_05450</name>
</gene>
<organism evidence="1 4">
    <name type="scientific">Phocaeicola dorei</name>
    <dbReference type="NCBI Taxonomy" id="357276"/>
    <lineage>
        <taxon>Bacteria</taxon>
        <taxon>Pseudomonadati</taxon>
        <taxon>Bacteroidota</taxon>
        <taxon>Bacteroidia</taxon>
        <taxon>Bacteroidales</taxon>
        <taxon>Bacteroidaceae</taxon>
        <taxon>Phocaeicola</taxon>
    </lineage>
</organism>
<comment type="caution">
    <text evidence="1">The sequence shown here is derived from an EMBL/GenBank/DDBJ whole genome shotgun (WGS) entry which is preliminary data.</text>
</comment>
<dbReference type="EMBL" id="VVZA01000004">
    <property type="protein sequence ID" value="KAA5406421.1"/>
    <property type="molecule type" value="Genomic_DNA"/>
</dbReference>
<evidence type="ECO:0000313" key="1">
    <source>
        <dbReference type="EMBL" id="KAA5399573.1"/>
    </source>
</evidence>